<dbReference type="InterPro" id="IPR036612">
    <property type="entry name" value="KH_dom_type_1_sf"/>
</dbReference>
<dbReference type="EMBL" id="NMUH01000146">
    <property type="protein sequence ID" value="MQL72888.1"/>
    <property type="molecule type" value="Genomic_DNA"/>
</dbReference>
<evidence type="ECO:0000256" key="3">
    <source>
        <dbReference type="SAM" id="MobiDB-lite"/>
    </source>
</evidence>
<dbReference type="GO" id="GO:0003723">
    <property type="term" value="F:RNA binding"/>
    <property type="evidence" value="ECO:0007669"/>
    <property type="project" value="InterPro"/>
</dbReference>
<feature type="region of interest" description="Disordered" evidence="3">
    <location>
        <begin position="647"/>
        <end position="772"/>
    </location>
</feature>
<dbReference type="AlphaFoldDB" id="A0A843TMI2"/>
<dbReference type="FunFam" id="3.30.1370.10:FF:000037">
    <property type="entry name" value="KH domain protein"/>
    <property type="match status" value="1"/>
</dbReference>
<protein>
    <recommendedName>
        <fullName evidence="1">Protein RIK</fullName>
    </recommendedName>
    <alternativeName>
        <fullName evidence="2">Rough sheath 2-interacting KH domain protein</fullName>
    </alternativeName>
</protein>
<comment type="caution">
    <text evidence="6">The sequence shown here is derived from an EMBL/GenBank/DDBJ whole genome shotgun (WGS) entry which is preliminary data.</text>
</comment>
<evidence type="ECO:0000259" key="5">
    <source>
        <dbReference type="Pfam" id="PF23469"/>
    </source>
</evidence>
<proteinExistence type="predicted"/>
<dbReference type="InterPro" id="IPR031121">
    <property type="entry name" value="RIK/BLOM7"/>
</dbReference>
<dbReference type="InterPro" id="IPR055256">
    <property type="entry name" value="KH_1_KHDC4/BBP-like"/>
</dbReference>
<dbReference type="Proteomes" id="UP000652761">
    <property type="component" value="Unassembled WGS sequence"/>
</dbReference>
<feature type="compositionally biased region" description="Polar residues" evidence="3">
    <location>
        <begin position="673"/>
        <end position="685"/>
    </location>
</feature>
<dbReference type="SUPFAM" id="SSF54791">
    <property type="entry name" value="Eukaryotic type KH-domain (KH-domain type I)"/>
    <property type="match status" value="1"/>
</dbReference>
<dbReference type="OrthoDB" id="397265at2759"/>
<evidence type="ECO:0000256" key="2">
    <source>
        <dbReference type="ARBA" id="ARBA00081001"/>
    </source>
</evidence>
<feature type="compositionally biased region" description="Pro residues" evidence="3">
    <location>
        <begin position="717"/>
        <end position="747"/>
    </location>
</feature>
<reference evidence="6" key="1">
    <citation type="submission" date="2017-07" db="EMBL/GenBank/DDBJ databases">
        <title>Taro Niue Genome Assembly and Annotation.</title>
        <authorList>
            <person name="Atibalentja N."/>
            <person name="Keating K."/>
            <person name="Fields C.J."/>
        </authorList>
    </citation>
    <scope>NUCLEOTIDE SEQUENCE</scope>
    <source>
        <strain evidence="6">Niue_2</strain>
        <tissue evidence="6">Leaf</tissue>
    </source>
</reference>
<organism evidence="6 7">
    <name type="scientific">Colocasia esculenta</name>
    <name type="common">Wild taro</name>
    <name type="synonym">Arum esculentum</name>
    <dbReference type="NCBI Taxonomy" id="4460"/>
    <lineage>
        <taxon>Eukaryota</taxon>
        <taxon>Viridiplantae</taxon>
        <taxon>Streptophyta</taxon>
        <taxon>Embryophyta</taxon>
        <taxon>Tracheophyta</taxon>
        <taxon>Spermatophyta</taxon>
        <taxon>Magnoliopsida</taxon>
        <taxon>Liliopsida</taxon>
        <taxon>Araceae</taxon>
        <taxon>Aroideae</taxon>
        <taxon>Colocasieae</taxon>
        <taxon>Colocasia</taxon>
    </lineage>
</organism>
<dbReference type="InterPro" id="IPR056149">
    <property type="entry name" value="PRP5/DDX46/KHDC4_KH"/>
</dbReference>
<accession>A0A843TMI2</accession>
<dbReference type="Pfam" id="PF22675">
    <property type="entry name" value="KH-I_KHDC4-BBP"/>
    <property type="match status" value="1"/>
</dbReference>
<keyword evidence="7" id="KW-1185">Reference proteome</keyword>
<dbReference type="Pfam" id="PF23469">
    <property type="entry name" value="KH_12"/>
    <property type="match status" value="1"/>
</dbReference>
<name>A0A843TMI2_COLES</name>
<dbReference type="PANTHER" id="PTHR15744:SF0">
    <property type="entry name" value="KH HOMOLOGY DOMAIN-CONTAINING PROTEIN 4"/>
    <property type="match status" value="1"/>
</dbReference>
<feature type="compositionally biased region" description="Basic and acidic residues" evidence="3">
    <location>
        <begin position="753"/>
        <end position="762"/>
    </location>
</feature>
<feature type="domain" description="ATP-dependent RNA helicase PRP5/DDX46/KHDC4 KH" evidence="5">
    <location>
        <begin position="274"/>
        <end position="362"/>
    </location>
</feature>
<gene>
    <name evidence="6" type="ORF">Taro_005262</name>
</gene>
<evidence type="ECO:0000313" key="7">
    <source>
        <dbReference type="Proteomes" id="UP000652761"/>
    </source>
</evidence>
<dbReference type="PANTHER" id="PTHR15744">
    <property type="entry name" value="BLOM7"/>
    <property type="match status" value="1"/>
</dbReference>
<evidence type="ECO:0000259" key="4">
    <source>
        <dbReference type="Pfam" id="PF22675"/>
    </source>
</evidence>
<feature type="domain" description="KHDC4/BBP-like KH-domain type I" evidence="4">
    <location>
        <begin position="394"/>
        <end position="468"/>
    </location>
</feature>
<dbReference type="GO" id="GO:0005634">
    <property type="term" value="C:nucleus"/>
    <property type="evidence" value="ECO:0007669"/>
    <property type="project" value="InterPro"/>
</dbReference>
<evidence type="ECO:0000256" key="1">
    <source>
        <dbReference type="ARBA" id="ARBA00070402"/>
    </source>
</evidence>
<feature type="compositionally biased region" description="Basic and acidic residues" evidence="3">
    <location>
        <begin position="8"/>
        <end position="18"/>
    </location>
</feature>
<dbReference type="Gene3D" id="3.30.1370.10">
    <property type="entry name" value="K Homology domain, type 1"/>
    <property type="match status" value="1"/>
</dbReference>
<sequence>MGYPARCGEGEADNRPDSESPTNISSAWVSLHRFVYLSGSCSLFWFPLVSSTAAATDMTGDSCPKPSEETAAAAAAARQRKKRKWDQPAESLISVGLVVPGALPSGVGAPTGLGVPGIVPLSSPVLVNSVAAACATAPQLYQAPVLQQTAAAIIQKISQVRGLVVQPVLSRAWALKIAGHLNAAQLVLALQEVGLGSGFFCPNLAKLRIPKMGKKGHRELLTPILVWLPSSPGFYPIETVKSGKEGGQVGSQALAADVWSHWFSFQPKIQDELIAREIVINDADAAIRCKLTKRQTQEEIQKCTGAVVITRGRYQPPNALPDNDKPLFLHISSGANLKDTAERIKAVDHAASIVEEILKHGQSSQLVSSLSLFNSGGQVIQPLTKCLYLGFDPDPTLNIAARIRGPNDQYINHIMNETGVTVILRGRGSGNAELPHAGDAQASLHLYLSGSNSKSLEDARILAENLLDTICLECGVSRLKDLLSSLGWEGTARPRHMWVEMGPDSIYYDIITVFCISVSFYGDIHMLILVRMSACKAYKAVPPPLKLLDGVESSDSVSISPIDSAAAKLSFSTAAPVSLGSNISPPGSLLPSISGGTSYSGYGGIYPQATPLQQVALALRRAPASTSSVPATSVFPATSTCTVPKVTSAAGAEKDKRPQRRKFQELPVALNCPTASYQNSRQGSESLKPGVSLDDLPVKSASSMSPPKLVQLHCEGMPPPCPMSAPPPPPQKIMPPPSPPPPPPPKFTAPKLPPKDERENGAPKEPSMEPVPDTLMKLMEYGDEDEDADVNSEEYSKCDSTLKTTAKPFWAV</sequence>
<feature type="region of interest" description="Disordered" evidence="3">
    <location>
        <begin position="1"/>
        <end position="22"/>
    </location>
</feature>
<evidence type="ECO:0000313" key="6">
    <source>
        <dbReference type="EMBL" id="MQL72888.1"/>
    </source>
</evidence>